<evidence type="ECO:0000313" key="2">
    <source>
        <dbReference type="EMBL" id="MCA0152239.1"/>
    </source>
</evidence>
<keyword evidence="1" id="KW-1133">Transmembrane helix</keyword>
<keyword evidence="1" id="KW-0472">Membrane</keyword>
<keyword evidence="1" id="KW-0812">Transmembrane</keyword>
<keyword evidence="3" id="KW-1185">Reference proteome</keyword>
<dbReference type="Proteomes" id="UP001198402">
    <property type="component" value="Unassembled WGS sequence"/>
</dbReference>
<name>A0ABS7XX66_9FLAO</name>
<dbReference type="RefSeq" id="WP_224477183.1">
    <property type="nucleotide sequence ID" value="NZ_JAIUJS010000002.1"/>
</dbReference>
<protein>
    <submittedName>
        <fullName evidence="2">Uncharacterized protein</fullName>
    </submittedName>
</protein>
<feature type="transmembrane region" description="Helical" evidence="1">
    <location>
        <begin position="12"/>
        <end position="30"/>
    </location>
</feature>
<dbReference type="EMBL" id="JAIUJS010000002">
    <property type="protein sequence ID" value="MCA0152239.1"/>
    <property type="molecule type" value="Genomic_DNA"/>
</dbReference>
<accession>A0ABS7XX66</accession>
<evidence type="ECO:0000313" key="3">
    <source>
        <dbReference type="Proteomes" id="UP001198402"/>
    </source>
</evidence>
<reference evidence="3" key="1">
    <citation type="submission" date="2023-07" db="EMBL/GenBank/DDBJ databases">
        <authorList>
            <person name="Yue Y."/>
        </authorList>
    </citation>
    <scope>NUCLEOTIDE SEQUENCE [LARGE SCALE GENOMIC DNA]</scope>
    <source>
        <strain evidence="3">2Y89</strain>
    </source>
</reference>
<sequence length="157" mass="17841">MNKIVINRKLPIWKLILGSLALVVGVISLFSSFKGFLLIGMGVFLLLTEGSEFDFKNGFYRKTKSILGVSLGSWKPIPKIEYVSVFKTNENTTLRSRTAETNVSKEIIKLNLFYDTNKKIEAYSTYKKDDAFAKAKQIASFLNIDILDATERESKWL</sequence>
<evidence type="ECO:0000256" key="1">
    <source>
        <dbReference type="SAM" id="Phobius"/>
    </source>
</evidence>
<organism evidence="2 3">
    <name type="scientific">Winogradskyella vincentii</name>
    <dbReference type="NCBI Taxonomy" id="2877122"/>
    <lineage>
        <taxon>Bacteria</taxon>
        <taxon>Pseudomonadati</taxon>
        <taxon>Bacteroidota</taxon>
        <taxon>Flavobacteriia</taxon>
        <taxon>Flavobacteriales</taxon>
        <taxon>Flavobacteriaceae</taxon>
        <taxon>Winogradskyella</taxon>
    </lineage>
</organism>
<gene>
    <name evidence="2" type="ORF">LBV24_03355</name>
</gene>
<proteinExistence type="predicted"/>
<comment type="caution">
    <text evidence="2">The sequence shown here is derived from an EMBL/GenBank/DDBJ whole genome shotgun (WGS) entry which is preliminary data.</text>
</comment>